<dbReference type="Proteomes" id="UP000002748">
    <property type="component" value="Unassembled WGS sequence"/>
</dbReference>
<evidence type="ECO:0000313" key="3">
    <source>
        <dbReference type="Proteomes" id="UP000002748"/>
    </source>
</evidence>
<accession>J6EUR1</accession>
<name>J6EUR1_TRIAS</name>
<reference evidence="2 3" key="1">
    <citation type="journal article" date="2012" name="Eukaryot. Cell">
        <title>Draft genome sequence of CBS 2479, the standard type strain of Trichosporon asahii.</title>
        <authorList>
            <person name="Yang R.Y."/>
            <person name="Li H.T."/>
            <person name="Zhu H."/>
            <person name="Zhou G.P."/>
            <person name="Wang M."/>
            <person name="Wang L."/>
        </authorList>
    </citation>
    <scope>NUCLEOTIDE SEQUENCE [LARGE SCALE GENOMIC DNA]</scope>
    <source>
        <strain evidence="3">ATCC 90039 / CBS 2479 / JCM 2466 / KCTC 7840 / NCYC 2677 / UAMH 7654</strain>
    </source>
</reference>
<dbReference type="KEGG" id="tasa:A1Q1_02622"/>
<evidence type="ECO:0000313" key="2">
    <source>
        <dbReference type="EMBL" id="EJT48339.1"/>
    </source>
</evidence>
<protein>
    <submittedName>
        <fullName evidence="2">Uncharacterized protein</fullName>
    </submittedName>
</protein>
<organism evidence="2 3">
    <name type="scientific">Trichosporon asahii var. asahii (strain ATCC 90039 / CBS 2479 / JCM 2466 / KCTC 7840 / NBRC 103889/ NCYC 2677 / UAMH 7654)</name>
    <name type="common">Yeast</name>
    <dbReference type="NCBI Taxonomy" id="1186058"/>
    <lineage>
        <taxon>Eukaryota</taxon>
        <taxon>Fungi</taxon>
        <taxon>Dikarya</taxon>
        <taxon>Basidiomycota</taxon>
        <taxon>Agaricomycotina</taxon>
        <taxon>Tremellomycetes</taxon>
        <taxon>Trichosporonales</taxon>
        <taxon>Trichosporonaceae</taxon>
        <taxon>Trichosporon</taxon>
    </lineage>
</organism>
<feature type="compositionally biased region" description="Basic residues" evidence="1">
    <location>
        <begin position="71"/>
        <end position="80"/>
    </location>
</feature>
<proteinExistence type="predicted"/>
<dbReference type="AlphaFoldDB" id="J6EUR1"/>
<dbReference type="GeneID" id="25986135"/>
<dbReference type="VEuPathDB" id="FungiDB:A1Q1_02622"/>
<gene>
    <name evidence="2" type="ORF">A1Q1_02622</name>
</gene>
<dbReference type="RefSeq" id="XP_014179358.1">
    <property type="nucleotide sequence ID" value="XM_014323883.1"/>
</dbReference>
<evidence type="ECO:0000256" key="1">
    <source>
        <dbReference type="SAM" id="MobiDB-lite"/>
    </source>
</evidence>
<dbReference type="HOGENOM" id="CLU_2238503_0_0_1"/>
<comment type="caution">
    <text evidence="2">The sequence shown here is derived from an EMBL/GenBank/DDBJ whole genome shotgun (WGS) entry which is preliminary data.</text>
</comment>
<sequence length="105" mass="11173">MVKIAPPRMDDYGRIQIASKASGASKVNQAAQAADTGGMDSQGSAWTVWGAEEARSPGGLGGMDTTEHTRARAQARRKQDRGRELWKDGMCGTSGKGRMSTVVFD</sequence>
<feature type="region of interest" description="Disordered" evidence="1">
    <location>
        <begin position="20"/>
        <end position="105"/>
    </location>
</feature>
<dbReference type="EMBL" id="ALBS01000206">
    <property type="protein sequence ID" value="EJT48339.1"/>
    <property type="molecule type" value="Genomic_DNA"/>
</dbReference>